<feature type="compositionally biased region" description="Basic and acidic residues" evidence="1">
    <location>
        <begin position="390"/>
        <end position="401"/>
    </location>
</feature>
<feature type="compositionally biased region" description="Low complexity" evidence="1">
    <location>
        <begin position="725"/>
        <end position="736"/>
    </location>
</feature>
<gene>
    <name evidence="3" type="ORF">SSS_1917</name>
</gene>
<sequence>MMMMVVVILSIVILVFPFRVETATIRSSSSSSSSSAMSELSSLPEPIPTTTTTTTTRTAMMMKQSMPFERNGSKVIKLFSSQTFFDFNDRKILNKSSHIDYGDINSIDVDKLSTISNQSNFSNQINVIFNEFYPNRTGNDSFDRDDVDDDNLLMDRSKRNSLFGRKRSRIINGGFLGKNLINNSLWQHYLEPIEANPNYWIADRFHDNFVCLLASFSGTIRVRPANKTFHGGTFNVSPEESQGRRSNCERSSKNIFWKFSQQEERKILITTDNDDQMEKITEFDPTGQQIDLVERIVSDNNGALSIDDDQSIKLNSDDELYGEVDDYFDNIYDDDYYNGSNDHNNLKQNQTDRLESYDDNDGDGDDHLDEEFNDKNRKNRFKKSKLPNQTDRRKTFSKDSRQSPPSSSSSSLLSAKTKTTTSKTMITSKISRKQRKTSIIIERSDRLLSAGFHVVGSVIEFHVAYIECLQMIDENDDDVFGHQQSNQQQQQRQQSISRSFRMRNSDVCTNLSVSFDLGTFGNPQAYECNHIWSKTLKDIHYNHERRHYNGEIQISLNHVRIDKDPLGVAPYSFRRVRIKCVWDSILSWQSLSVMGSLLLIFIVGFFCLCVCSNSSCSSDDGDEFTLSQNDNFTENNNDCCGGRVCWLLWCCSCFIYCCPCCRNLRGRQRGRRRSSSPNLIQYTSTMVNSNRNECNHTDHHHHHHHHHRHRDRRRGPPPPPPPPSSSTSLLTTTSSHLNQIGGNGGLRKHQTFSTSYSYDGTNGSNPTQQSFSSAMSTAVDNHFDHRMHSVSKHYHHFHPYWLKTGKRREESQFVHRIDCLSIVGHDQKIDSKEIPFNRNRFESDHIFTSTRASKTPTKTSLKTISPMLILTNDSLNQSKNLIAFVWRLTQTIVLKWWLTFCSVLIDSIVIVLFDRFESGLINRNFSIINHHSHRNNQSKYCSSSQTRFNFDGRILNATSDPIQSSSPPPSSKSSSSSSLKQTNR</sequence>
<evidence type="ECO:0000313" key="4">
    <source>
        <dbReference type="EnsemblMetazoa" id="KAF7494865.1"/>
    </source>
</evidence>
<feature type="compositionally biased region" description="Acidic residues" evidence="1">
    <location>
        <begin position="357"/>
        <end position="372"/>
    </location>
</feature>
<dbReference type="Proteomes" id="UP000070412">
    <property type="component" value="Unassembled WGS sequence"/>
</dbReference>
<organism evidence="3">
    <name type="scientific">Sarcoptes scabiei</name>
    <name type="common">Itch mite</name>
    <name type="synonym">Acarus scabiei</name>
    <dbReference type="NCBI Taxonomy" id="52283"/>
    <lineage>
        <taxon>Eukaryota</taxon>
        <taxon>Metazoa</taxon>
        <taxon>Ecdysozoa</taxon>
        <taxon>Arthropoda</taxon>
        <taxon>Chelicerata</taxon>
        <taxon>Arachnida</taxon>
        <taxon>Acari</taxon>
        <taxon>Acariformes</taxon>
        <taxon>Sarcoptiformes</taxon>
        <taxon>Astigmata</taxon>
        <taxon>Psoroptidia</taxon>
        <taxon>Sarcoptoidea</taxon>
        <taxon>Sarcoptidae</taxon>
        <taxon>Sarcoptinae</taxon>
        <taxon>Sarcoptes</taxon>
    </lineage>
</organism>
<keyword evidence="5" id="KW-1185">Reference proteome</keyword>
<accession>A0A834VGI6</accession>
<feature type="region of interest" description="Disordered" evidence="1">
    <location>
        <begin position="353"/>
        <end position="430"/>
    </location>
</feature>
<feature type="region of interest" description="Disordered" evidence="1">
    <location>
        <begin position="693"/>
        <end position="771"/>
    </location>
</feature>
<reference evidence="4" key="3">
    <citation type="submission" date="2022-06" db="UniProtKB">
        <authorList>
            <consortium name="EnsemblMetazoa"/>
        </authorList>
    </citation>
    <scope>IDENTIFICATION</scope>
</reference>
<evidence type="ECO:0000313" key="5">
    <source>
        <dbReference type="Proteomes" id="UP000070412"/>
    </source>
</evidence>
<name>A0A834VGI6_SARSC</name>
<feature type="compositionally biased region" description="Low complexity" evidence="1">
    <location>
        <begin position="29"/>
        <end position="42"/>
    </location>
</feature>
<feature type="compositionally biased region" description="Polar residues" evidence="1">
    <location>
        <begin position="751"/>
        <end position="771"/>
    </location>
</feature>
<evidence type="ECO:0000313" key="3">
    <source>
        <dbReference type="EMBL" id="KAF7494865.1"/>
    </source>
</evidence>
<proteinExistence type="predicted"/>
<reference evidence="5" key="1">
    <citation type="journal article" date="2020" name="PLoS Negl. Trop. Dis.">
        <title>High-quality nuclear genome for Sarcoptes scabiei-A critical resource for a neglected parasite.</title>
        <authorList>
            <person name="Korhonen P.K."/>
            <person name="Gasser R.B."/>
            <person name="Ma G."/>
            <person name="Wang T."/>
            <person name="Stroehlein A.J."/>
            <person name="Young N.D."/>
            <person name="Ang C.S."/>
            <person name="Fernando D.D."/>
            <person name="Lu H.C."/>
            <person name="Taylor S."/>
            <person name="Reynolds S.L."/>
            <person name="Mofiz E."/>
            <person name="Najaraj S.H."/>
            <person name="Gowda H."/>
            <person name="Madugundu A."/>
            <person name="Renuse S."/>
            <person name="Holt D."/>
            <person name="Pandey A."/>
            <person name="Papenfuss A.T."/>
            <person name="Fischer K."/>
        </authorList>
    </citation>
    <scope>NUCLEOTIDE SEQUENCE [LARGE SCALE GENOMIC DNA]</scope>
</reference>
<feature type="chain" id="PRO_5038259591" evidence="2">
    <location>
        <begin position="23"/>
        <end position="984"/>
    </location>
</feature>
<dbReference type="EnsemblMetazoa" id="SSS_1917s_mrna">
    <property type="protein sequence ID" value="KAF7494865.1"/>
    <property type="gene ID" value="SSS_1917"/>
</dbReference>
<reference evidence="3" key="2">
    <citation type="submission" date="2020-01" db="EMBL/GenBank/DDBJ databases">
        <authorList>
            <person name="Korhonen P.K.K."/>
            <person name="Guangxu M.G."/>
            <person name="Wang T.W."/>
            <person name="Stroehlein A.J.S."/>
            <person name="Young N.D."/>
            <person name="Ang C.-S.A."/>
            <person name="Fernando D.W.F."/>
            <person name="Lu H.L."/>
            <person name="Taylor S.T."/>
            <person name="Ehtesham M.E.M."/>
            <person name="Najaraj S.H.N."/>
            <person name="Harsha G.H.G."/>
            <person name="Madugundu A.M."/>
            <person name="Renuse S.R."/>
            <person name="Holt D.H."/>
            <person name="Pandey A.P."/>
            <person name="Papenfuss A.P."/>
            <person name="Gasser R.B.G."/>
            <person name="Fischer K.F."/>
        </authorList>
    </citation>
    <scope>NUCLEOTIDE SEQUENCE</scope>
    <source>
        <strain evidence="3">SSS_KF_BRIS2020</strain>
    </source>
</reference>
<feature type="region of interest" description="Disordered" evidence="1">
    <location>
        <begin position="29"/>
        <end position="54"/>
    </location>
</feature>
<feature type="compositionally biased region" description="Basic residues" evidence="1">
    <location>
        <begin position="698"/>
        <end position="715"/>
    </location>
</feature>
<dbReference type="OrthoDB" id="10587470at2759"/>
<keyword evidence="2" id="KW-0732">Signal</keyword>
<protein>
    <submittedName>
        <fullName evidence="3 4">Uncharacterized protein</fullName>
    </submittedName>
</protein>
<evidence type="ECO:0000256" key="2">
    <source>
        <dbReference type="SAM" id="SignalP"/>
    </source>
</evidence>
<evidence type="ECO:0000256" key="1">
    <source>
        <dbReference type="SAM" id="MobiDB-lite"/>
    </source>
</evidence>
<feature type="region of interest" description="Disordered" evidence="1">
    <location>
        <begin position="957"/>
        <end position="984"/>
    </location>
</feature>
<dbReference type="EMBL" id="WVUK01000051">
    <property type="protein sequence ID" value="KAF7494865.1"/>
    <property type="molecule type" value="Genomic_DNA"/>
</dbReference>
<dbReference type="AlphaFoldDB" id="A0A834VGI6"/>
<feature type="signal peptide" evidence="2">
    <location>
        <begin position="1"/>
        <end position="22"/>
    </location>
</feature>
<feature type="compositionally biased region" description="Low complexity" evidence="1">
    <location>
        <begin position="402"/>
        <end position="429"/>
    </location>
</feature>